<evidence type="ECO:0000256" key="6">
    <source>
        <dbReference type="ARBA" id="ARBA00023136"/>
    </source>
</evidence>
<dbReference type="InterPro" id="IPR023997">
    <property type="entry name" value="TonB-dep_OMP_SusC/RagA_CS"/>
</dbReference>
<evidence type="ECO:0000259" key="11">
    <source>
        <dbReference type="Pfam" id="PF07715"/>
    </source>
</evidence>
<dbReference type="RefSeq" id="WP_243576674.1">
    <property type="nucleotide sequence ID" value="NZ_CP094529.1"/>
</dbReference>
<evidence type="ECO:0000313" key="13">
    <source>
        <dbReference type="Proteomes" id="UP000831068"/>
    </source>
</evidence>
<keyword evidence="13" id="KW-1185">Reference proteome</keyword>
<name>A0ABY4BHZ3_9FLAO</name>
<accession>A0ABY4BHZ3</accession>
<evidence type="ECO:0000256" key="9">
    <source>
        <dbReference type="RuleBase" id="RU003357"/>
    </source>
</evidence>
<dbReference type="EMBL" id="CP094529">
    <property type="protein sequence ID" value="UOE38369.1"/>
    <property type="molecule type" value="Genomic_DNA"/>
</dbReference>
<evidence type="ECO:0000256" key="3">
    <source>
        <dbReference type="ARBA" id="ARBA00022452"/>
    </source>
</evidence>
<dbReference type="Pfam" id="PF00593">
    <property type="entry name" value="TonB_dep_Rec_b-barrel"/>
    <property type="match status" value="1"/>
</dbReference>
<dbReference type="PROSITE" id="PS52016">
    <property type="entry name" value="TONB_DEPENDENT_REC_3"/>
    <property type="match status" value="1"/>
</dbReference>
<feature type="domain" description="TonB-dependent receptor-like beta-barrel" evidence="10">
    <location>
        <begin position="378"/>
        <end position="847"/>
    </location>
</feature>
<comment type="subcellular location">
    <subcellularLocation>
        <location evidence="1 8">Cell outer membrane</location>
        <topology evidence="1 8">Multi-pass membrane protein</topology>
    </subcellularLocation>
</comment>
<keyword evidence="2 8" id="KW-0813">Transport</keyword>
<dbReference type="SUPFAM" id="SSF56935">
    <property type="entry name" value="Porins"/>
    <property type="match status" value="1"/>
</dbReference>
<evidence type="ECO:0000256" key="5">
    <source>
        <dbReference type="ARBA" id="ARBA00023077"/>
    </source>
</evidence>
<dbReference type="InterPro" id="IPR000531">
    <property type="entry name" value="Beta-barrel_TonB"/>
</dbReference>
<keyword evidence="3 8" id="KW-1134">Transmembrane beta strand</keyword>
<dbReference type="InterPro" id="IPR036942">
    <property type="entry name" value="Beta-barrel_TonB_sf"/>
</dbReference>
<dbReference type="InterPro" id="IPR012910">
    <property type="entry name" value="Plug_dom"/>
</dbReference>
<dbReference type="InterPro" id="IPR037066">
    <property type="entry name" value="Plug_dom_sf"/>
</dbReference>
<evidence type="ECO:0000256" key="4">
    <source>
        <dbReference type="ARBA" id="ARBA00022692"/>
    </source>
</evidence>
<keyword evidence="7 8" id="KW-0998">Cell outer membrane</keyword>
<evidence type="ECO:0000259" key="10">
    <source>
        <dbReference type="Pfam" id="PF00593"/>
    </source>
</evidence>
<comment type="similarity">
    <text evidence="8 9">Belongs to the TonB-dependent receptor family.</text>
</comment>
<keyword evidence="4 8" id="KW-0812">Transmembrane</keyword>
<evidence type="ECO:0000256" key="2">
    <source>
        <dbReference type="ARBA" id="ARBA00022448"/>
    </source>
</evidence>
<protein>
    <submittedName>
        <fullName evidence="12">SusC/RagA family TonB-linked outer membrane protein</fullName>
    </submittedName>
</protein>
<feature type="domain" description="TonB-dependent receptor plug" evidence="11">
    <location>
        <begin position="54"/>
        <end position="162"/>
    </location>
</feature>
<evidence type="ECO:0000256" key="7">
    <source>
        <dbReference type="ARBA" id="ARBA00023237"/>
    </source>
</evidence>
<dbReference type="Gene3D" id="2.40.170.20">
    <property type="entry name" value="TonB-dependent receptor, beta-barrel domain"/>
    <property type="match status" value="1"/>
</dbReference>
<proteinExistence type="inferred from homology"/>
<dbReference type="InterPro" id="IPR039426">
    <property type="entry name" value="TonB-dep_rcpt-like"/>
</dbReference>
<keyword evidence="6 8" id="KW-0472">Membrane</keyword>
<reference evidence="12 13" key="1">
    <citation type="submission" date="2022-03" db="EMBL/GenBank/DDBJ databases">
        <title>Chryseobacterium sp. isolated from the Andong Sikhe.</title>
        <authorList>
            <person name="Won M."/>
            <person name="Kim S.-J."/>
            <person name="Kwon S.-W."/>
        </authorList>
    </citation>
    <scope>NUCLEOTIDE SEQUENCE [LARGE SCALE GENOMIC DNA]</scope>
    <source>
        <strain evidence="12 13">ADR-1</strain>
    </source>
</reference>
<dbReference type="Pfam" id="PF07715">
    <property type="entry name" value="Plug"/>
    <property type="match status" value="1"/>
</dbReference>
<sequence length="962" mass="105798">MNVKLRVITAGMLFFIGGQTILAQEKKPKLDTGTTEKKIEEVVLLGFSKTITQAKSTVASNTVGEIFMKDRPNINMLQSLQGSAPGVLMNAGSGSPGSAKFSLLIRGTSSINGNTDALIVIDDVPSNSSEFRNLNPNDIESYTVLKDAGATSLYGNKGANGVVVIKTKRGRYNSGLKFSYTANTGLSLRPLTKYNLANSQEYFQIMKNFGIDINQPGYELAKEGFQKGTDTDWAKRFFKPELYQSHDLSISTGGKNISTYNSFGYMEQGGAVPTTSFKRFSLRSNLNARSNDNKLNVNAQLGLGFSRRYELNEETNSGIRNNSVQNPLLGVLQGLPYLEANKYQTGKDLQNAIGTNFDRGQNIWVLEDILRPNSIPSYVDQLTVLANVGATYKLTDNFTIGNKAGIDFRQSDGVFGRAPWAYLSLVTMGSAKYGGFERQSTGKDFSFNNVASVNYSGKTGEHSFDASANMEYNKVQVKSTLFGQNGLDPRTYIPGAGTGYIPFDNSATSPYVPNVSAGRVRAGSLSFFGTFNYDFADKYGLNATIRRDATYRFVGENKWATFWAVSGRWNIEKEDFMQNSGFNVLKLRASYGTNGNQNIVAASAGGNPLTPANRAVRDQFVNVTGYGNQSSFNFSYGNPYAQWEEVTQANVGLDFRTFNNRLEGTIDVYDKVTDKLFNSVYTSGVSGSFTISGNNGKLSNRGVELGLRYKLINNENLALSIFANGAYNYTKVIDYDRGSKQEPGSTVIEPGRQLYQWYVYKYAGVNKSNGNLLFQTKDGGVTETPDISDASYVNASTIPKYNGSFGFEANYKGFFLNSLFTFQQGIRKFDNALYWLANPVGLGSNAVGSSNLSSDLLNAWTPTNSNSDIPSLNASNWNYTADSDYFLKDASFLKIRSVSLGYSLTKQQLSSLPIQGLKLYVQAENIYTWTKWRGFDPEPIVGSSLSIYPNPRMFMLGATIDF</sequence>
<dbReference type="NCBIfam" id="TIGR04057">
    <property type="entry name" value="SusC_RagA_signa"/>
    <property type="match status" value="1"/>
</dbReference>
<dbReference type="Proteomes" id="UP000831068">
    <property type="component" value="Chromosome"/>
</dbReference>
<evidence type="ECO:0000256" key="1">
    <source>
        <dbReference type="ARBA" id="ARBA00004571"/>
    </source>
</evidence>
<organism evidence="12 13">
    <name type="scientific">Chryseobacterium oryzae</name>
    <dbReference type="NCBI Taxonomy" id="2929799"/>
    <lineage>
        <taxon>Bacteria</taxon>
        <taxon>Pseudomonadati</taxon>
        <taxon>Bacteroidota</taxon>
        <taxon>Flavobacteriia</taxon>
        <taxon>Flavobacteriales</taxon>
        <taxon>Weeksellaceae</taxon>
        <taxon>Chryseobacterium group</taxon>
        <taxon>Chryseobacterium</taxon>
    </lineage>
</organism>
<keyword evidence="5 9" id="KW-0798">TonB box</keyword>
<evidence type="ECO:0000313" key="12">
    <source>
        <dbReference type="EMBL" id="UOE38369.1"/>
    </source>
</evidence>
<dbReference type="NCBIfam" id="TIGR04056">
    <property type="entry name" value="OMP_RagA_SusC"/>
    <property type="match status" value="1"/>
</dbReference>
<gene>
    <name evidence="12" type="ORF">MTP08_00905</name>
</gene>
<dbReference type="InterPro" id="IPR023996">
    <property type="entry name" value="TonB-dep_OMP_SusC/RagA"/>
</dbReference>
<dbReference type="Gene3D" id="2.170.130.10">
    <property type="entry name" value="TonB-dependent receptor, plug domain"/>
    <property type="match status" value="1"/>
</dbReference>
<evidence type="ECO:0000256" key="8">
    <source>
        <dbReference type="PROSITE-ProRule" id="PRU01360"/>
    </source>
</evidence>